<dbReference type="Proteomes" id="UP000647241">
    <property type="component" value="Unassembled WGS sequence"/>
</dbReference>
<dbReference type="EMBL" id="BMGT01000003">
    <property type="protein sequence ID" value="GGG86269.1"/>
    <property type="molecule type" value="Genomic_DNA"/>
</dbReference>
<organism evidence="3 4">
    <name type="scientific">Edaphobacter dinghuensis</name>
    <dbReference type="NCBI Taxonomy" id="1560005"/>
    <lineage>
        <taxon>Bacteria</taxon>
        <taxon>Pseudomonadati</taxon>
        <taxon>Acidobacteriota</taxon>
        <taxon>Terriglobia</taxon>
        <taxon>Terriglobales</taxon>
        <taxon>Acidobacteriaceae</taxon>
        <taxon>Edaphobacter</taxon>
    </lineage>
</organism>
<accession>A0A917MB06</accession>
<dbReference type="Gene3D" id="3.40.50.150">
    <property type="entry name" value="Vaccinia Virus protein VP39"/>
    <property type="match status" value="1"/>
</dbReference>
<evidence type="ECO:0000259" key="2">
    <source>
        <dbReference type="Pfam" id="PF21320"/>
    </source>
</evidence>
<dbReference type="PANTHER" id="PTHR45128:SF2">
    <property type="entry name" value="METHYLTRANSFERASE DOMAIN-CONTAINING PROTEIN"/>
    <property type="match status" value="1"/>
</dbReference>
<dbReference type="PANTHER" id="PTHR45128">
    <property type="entry name" value="METHYLTRANSFERASE TYPE 11"/>
    <property type="match status" value="1"/>
</dbReference>
<keyword evidence="3" id="KW-0808">Transferase</keyword>
<feature type="domain" description="S-adenosylmethionine-dependent methyltransferase Rv2258c-like winged HTH" evidence="2">
    <location>
        <begin position="30"/>
        <end position="101"/>
    </location>
</feature>
<dbReference type="Pfam" id="PF21320">
    <property type="entry name" value="WHD_Rv2258c"/>
    <property type="match status" value="1"/>
</dbReference>
<evidence type="ECO:0000259" key="1">
    <source>
        <dbReference type="Pfam" id="PF13847"/>
    </source>
</evidence>
<dbReference type="CDD" id="cd02440">
    <property type="entry name" value="AdoMet_MTases"/>
    <property type="match status" value="1"/>
</dbReference>
<comment type="caution">
    <text evidence="3">The sequence shown here is derived from an EMBL/GenBank/DDBJ whole genome shotgun (WGS) entry which is preliminary data.</text>
</comment>
<dbReference type="InterPro" id="IPR036390">
    <property type="entry name" value="WH_DNA-bd_sf"/>
</dbReference>
<dbReference type="Pfam" id="PF13847">
    <property type="entry name" value="Methyltransf_31"/>
    <property type="match status" value="1"/>
</dbReference>
<dbReference type="GO" id="GO:0008168">
    <property type="term" value="F:methyltransferase activity"/>
    <property type="evidence" value="ECO:0007669"/>
    <property type="project" value="UniProtKB-KW"/>
</dbReference>
<dbReference type="InterPro" id="IPR036388">
    <property type="entry name" value="WH-like_DNA-bd_sf"/>
</dbReference>
<feature type="domain" description="Methyltransferase" evidence="1">
    <location>
        <begin position="179"/>
        <end position="287"/>
    </location>
</feature>
<dbReference type="InterPro" id="IPR025714">
    <property type="entry name" value="Methyltranfer_dom"/>
</dbReference>
<evidence type="ECO:0000313" key="4">
    <source>
        <dbReference type="Proteomes" id="UP000647241"/>
    </source>
</evidence>
<name>A0A917MB06_9BACT</name>
<reference evidence="3" key="1">
    <citation type="journal article" date="2014" name="Int. J. Syst. Evol. Microbiol.">
        <title>Complete genome sequence of Corynebacterium casei LMG S-19264T (=DSM 44701T), isolated from a smear-ripened cheese.</title>
        <authorList>
            <consortium name="US DOE Joint Genome Institute (JGI-PGF)"/>
            <person name="Walter F."/>
            <person name="Albersmeier A."/>
            <person name="Kalinowski J."/>
            <person name="Ruckert C."/>
        </authorList>
    </citation>
    <scope>NUCLEOTIDE SEQUENCE</scope>
    <source>
        <strain evidence="3">CGMCC 1.12997</strain>
    </source>
</reference>
<dbReference type="InterPro" id="IPR048711">
    <property type="entry name" value="WHD_Rv2258c"/>
</dbReference>
<dbReference type="AlphaFoldDB" id="A0A917MB06"/>
<reference evidence="3" key="2">
    <citation type="submission" date="2020-09" db="EMBL/GenBank/DDBJ databases">
        <authorList>
            <person name="Sun Q."/>
            <person name="Zhou Y."/>
        </authorList>
    </citation>
    <scope>NUCLEOTIDE SEQUENCE</scope>
    <source>
        <strain evidence="3">CGMCC 1.12997</strain>
    </source>
</reference>
<dbReference type="InterPro" id="IPR029063">
    <property type="entry name" value="SAM-dependent_MTases_sf"/>
</dbReference>
<dbReference type="RefSeq" id="WP_188555209.1">
    <property type="nucleotide sequence ID" value="NZ_BMGT01000003.1"/>
</dbReference>
<dbReference type="SUPFAM" id="SSF53335">
    <property type="entry name" value="S-adenosyl-L-methionine-dependent methyltransferases"/>
    <property type="match status" value="1"/>
</dbReference>
<dbReference type="GO" id="GO:0032259">
    <property type="term" value="P:methylation"/>
    <property type="evidence" value="ECO:0007669"/>
    <property type="project" value="UniProtKB-KW"/>
</dbReference>
<protein>
    <submittedName>
        <fullName evidence="3">SAM-dependent methyltransferase</fullName>
    </submittedName>
</protein>
<dbReference type="Gene3D" id="1.10.10.10">
    <property type="entry name" value="Winged helix-like DNA-binding domain superfamily/Winged helix DNA-binding domain"/>
    <property type="match status" value="1"/>
</dbReference>
<evidence type="ECO:0000313" key="3">
    <source>
        <dbReference type="EMBL" id="GGG86269.1"/>
    </source>
</evidence>
<keyword evidence="4" id="KW-1185">Reference proteome</keyword>
<sequence length="359" mass="39143">MGSLAAAPAIDETKLNAFMHRAVGDMGAAMHAVLIVLGDKLGLYKAMGDGRPVTPVELASRTGTSERYVREWLNANAASGYIVYDADSQRYTLPPEQALALAVENSPAFLPGAFQIISSCFNDQSKIENAFRSGKGVGWHEHHHDLFHGTERFFRPGYIANLISQWVPALDDVQAKLRRGAKVADIGCGLGSSTILMAKAFPKSEFYGFDYHGKSIELARQEAKRDAVEDHLHFEVATAKDYPGQEYDFVACFDCLHDMGDPVGAAAHVRSTMKDDGTWMIVEPFAEDATEANHNPIGRVFYSASTLLCVPASISQEVGLALGAQAGEKRIGEVVRAGGFTRFRRATQTPFNLVFEARP</sequence>
<gene>
    <name evidence="3" type="ORF">GCM10011585_32730</name>
</gene>
<proteinExistence type="predicted"/>
<keyword evidence="3" id="KW-0489">Methyltransferase</keyword>
<dbReference type="SUPFAM" id="SSF46785">
    <property type="entry name" value="Winged helix' DNA-binding domain"/>
    <property type="match status" value="1"/>
</dbReference>
<dbReference type="InterPro" id="IPR053173">
    <property type="entry name" value="SAM-binding_MTase"/>
</dbReference>